<dbReference type="InterPro" id="IPR016181">
    <property type="entry name" value="Acyl_CoA_acyltransferase"/>
</dbReference>
<proteinExistence type="predicted"/>
<keyword evidence="1 4" id="KW-0808">Transferase</keyword>
<feature type="domain" description="N-acetyltransferase" evidence="3">
    <location>
        <begin position="1"/>
        <end position="161"/>
    </location>
</feature>
<dbReference type="SUPFAM" id="SSF55729">
    <property type="entry name" value="Acyl-CoA N-acyltransferases (Nat)"/>
    <property type="match status" value="2"/>
</dbReference>
<dbReference type="PANTHER" id="PTHR43877">
    <property type="entry name" value="AMINOALKYLPHOSPHONATE N-ACETYLTRANSFERASE-RELATED-RELATED"/>
    <property type="match status" value="1"/>
</dbReference>
<feature type="domain" description="N-acetyltransferase" evidence="3">
    <location>
        <begin position="172"/>
        <end position="326"/>
    </location>
</feature>
<accession>A0A1H5P9V5</accession>
<dbReference type="RefSeq" id="WP_074713484.1">
    <property type="nucleotide sequence ID" value="NZ_FNTV01000002.1"/>
</dbReference>
<evidence type="ECO:0000256" key="1">
    <source>
        <dbReference type="ARBA" id="ARBA00022679"/>
    </source>
</evidence>
<dbReference type="EMBL" id="FNTV01000002">
    <property type="protein sequence ID" value="SEF10703.1"/>
    <property type="molecule type" value="Genomic_DNA"/>
</dbReference>
<dbReference type="CDD" id="cd04301">
    <property type="entry name" value="NAT_SF"/>
    <property type="match status" value="1"/>
</dbReference>
<evidence type="ECO:0000313" key="5">
    <source>
        <dbReference type="Proteomes" id="UP000182725"/>
    </source>
</evidence>
<name>A0A1H5P9V5_9MICC</name>
<gene>
    <name evidence="4" type="ORF">SAMN04489740_4021</name>
</gene>
<dbReference type="PROSITE" id="PS51186">
    <property type="entry name" value="GNAT"/>
    <property type="match status" value="2"/>
</dbReference>
<dbReference type="AlphaFoldDB" id="A0A1H5P9V5"/>
<evidence type="ECO:0000256" key="2">
    <source>
        <dbReference type="ARBA" id="ARBA00023315"/>
    </source>
</evidence>
<dbReference type="GO" id="GO:0016747">
    <property type="term" value="F:acyltransferase activity, transferring groups other than amino-acyl groups"/>
    <property type="evidence" value="ECO:0007669"/>
    <property type="project" value="InterPro"/>
</dbReference>
<dbReference type="InterPro" id="IPR050832">
    <property type="entry name" value="Bact_Acetyltransf"/>
</dbReference>
<dbReference type="InterPro" id="IPR000182">
    <property type="entry name" value="GNAT_dom"/>
</dbReference>
<evidence type="ECO:0000313" key="4">
    <source>
        <dbReference type="EMBL" id="SEF10703.1"/>
    </source>
</evidence>
<dbReference type="Pfam" id="PF00583">
    <property type="entry name" value="Acetyltransf_1"/>
    <property type="match status" value="2"/>
</dbReference>
<protein>
    <submittedName>
        <fullName evidence="4">Acetyltransferase (GNAT) family protein</fullName>
    </submittedName>
</protein>
<dbReference type="Proteomes" id="UP000182725">
    <property type="component" value="Unassembled WGS sequence"/>
</dbReference>
<sequence length="326" mass="35244">MSIYPLDISDDGALSNAYLIECAANEQARPGWLGIGAEARALGWRANDGWTNHLIGAWDHTTLLGFAASMTSDDVPDTTWIFTWVHPEHQGRGLGTALVRAAEKESPQQTTRFVTSAYRRTLDEIAALENHFVGPLGYTAATTETVVELDLQSSRLVHPAAIDGYTVSTYINGVPERFREQVGQLKGLVDAEAPNGELGWSETTVSPAEYASEIDLWVAQRSTVIESIAVDSDGDVAAWTCLVTANTANKPAHIEGTLVLNQHRGHGLGAAVKLASLDSARALGNIQFVRTSSDDQNTWMRSINAAIGFVPVETEVLFQKIRTAAE</sequence>
<reference evidence="4 5" key="1">
    <citation type="submission" date="2016-10" db="EMBL/GenBank/DDBJ databases">
        <authorList>
            <person name="de Groot N.N."/>
        </authorList>
    </citation>
    <scope>NUCLEOTIDE SEQUENCE [LARGE SCALE GENOMIC DNA]</scope>
    <source>
        <strain evidence="4 5">DSM 22274</strain>
    </source>
</reference>
<evidence type="ECO:0000259" key="3">
    <source>
        <dbReference type="PROSITE" id="PS51186"/>
    </source>
</evidence>
<keyword evidence="2" id="KW-0012">Acyltransferase</keyword>
<organism evidence="4 5">
    <name type="scientific">Arthrobacter alpinus</name>
    <dbReference type="NCBI Taxonomy" id="656366"/>
    <lineage>
        <taxon>Bacteria</taxon>
        <taxon>Bacillati</taxon>
        <taxon>Actinomycetota</taxon>
        <taxon>Actinomycetes</taxon>
        <taxon>Micrococcales</taxon>
        <taxon>Micrococcaceae</taxon>
        <taxon>Arthrobacter</taxon>
    </lineage>
</organism>
<dbReference type="Gene3D" id="3.40.630.30">
    <property type="match status" value="1"/>
</dbReference>